<name>A0ABD0SXU9_LOXSC</name>
<evidence type="ECO:0000313" key="5">
    <source>
        <dbReference type="Proteomes" id="UP001549921"/>
    </source>
</evidence>
<dbReference type="EMBL" id="JBEDNZ010000013">
    <property type="protein sequence ID" value="KAL0830600.1"/>
    <property type="molecule type" value="Genomic_DNA"/>
</dbReference>
<organism evidence="2 5">
    <name type="scientific">Loxostege sticticalis</name>
    <name type="common">Beet webworm moth</name>
    <dbReference type="NCBI Taxonomy" id="481309"/>
    <lineage>
        <taxon>Eukaryota</taxon>
        <taxon>Metazoa</taxon>
        <taxon>Ecdysozoa</taxon>
        <taxon>Arthropoda</taxon>
        <taxon>Hexapoda</taxon>
        <taxon>Insecta</taxon>
        <taxon>Pterygota</taxon>
        <taxon>Neoptera</taxon>
        <taxon>Endopterygota</taxon>
        <taxon>Lepidoptera</taxon>
        <taxon>Glossata</taxon>
        <taxon>Ditrysia</taxon>
        <taxon>Pyraloidea</taxon>
        <taxon>Crambidae</taxon>
        <taxon>Pyraustinae</taxon>
        <taxon>Loxostege</taxon>
    </lineage>
</organism>
<evidence type="ECO:0008006" key="6">
    <source>
        <dbReference type="Google" id="ProtNLM"/>
    </source>
</evidence>
<keyword evidence="1" id="KW-0732">Signal</keyword>
<keyword evidence="4" id="KW-1185">Reference proteome</keyword>
<protein>
    <recommendedName>
        <fullName evidence="6">Virescein</fullName>
    </recommendedName>
</protein>
<comment type="caution">
    <text evidence="2">The sequence shown here is derived from an EMBL/GenBank/DDBJ whole genome shotgun (WGS) entry which is preliminary data.</text>
</comment>
<dbReference type="Proteomes" id="UP001549921">
    <property type="component" value="Unassembled WGS sequence"/>
</dbReference>
<reference evidence="4 5" key="1">
    <citation type="submission" date="2024-06" db="EMBL/GenBank/DDBJ databases">
        <title>A chromosome-level genome assembly of beet webworm, Loxostege sticticalis.</title>
        <authorList>
            <person name="Zhang Y."/>
        </authorList>
    </citation>
    <scope>NUCLEOTIDE SEQUENCE [LARGE SCALE GENOMIC DNA]</scope>
    <source>
        <strain evidence="3">AQ026</strain>
        <strain evidence="2">AQ028</strain>
        <tissue evidence="2">Male pupae</tissue>
        <tissue evidence="3">Whole body</tissue>
    </source>
</reference>
<dbReference type="EMBL" id="JBEDNZ010000013">
    <property type="protein sequence ID" value="KAL0830598.1"/>
    <property type="molecule type" value="Genomic_DNA"/>
</dbReference>
<dbReference type="Pfam" id="PF06451">
    <property type="entry name" value="Moricin"/>
    <property type="match status" value="1"/>
</dbReference>
<feature type="chain" id="PRO_5044722801" description="Virescein" evidence="1">
    <location>
        <begin position="24"/>
        <end position="63"/>
    </location>
</feature>
<sequence length="63" mass="6642">MKFTAVLMMVMAVLALFVGAGHANPAPKVPIKQIGKAIGKGIKIIGAAGTAHEVYRQVKERRG</sequence>
<dbReference type="EMBL" id="JBEDNZ010000013">
    <property type="protein sequence ID" value="KAL0830599.1"/>
    <property type="molecule type" value="Genomic_DNA"/>
</dbReference>
<dbReference type="Proteomes" id="UP001549920">
    <property type="component" value="Unassembled WGS sequence"/>
</dbReference>
<evidence type="ECO:0000313" key="3">
    <source>
        <dbReference type="EMBL" id="KAL0880190.1"/>
    </source>
</evidence>
<gene>
    <name evidence="3" type="ORF">ABMA27_002653</name>
    <name evidence="2" type="ORF">ABMA28_002742</name>
</gene>
<dbReference type="InterPro" id="IPR037043">
    <property type="entry name" value="Moricin_sf"/>
</dbReference>
<accession>A0ABD0SXU9</accession>
<dbReference type="InterPro" id="IPR009456">
    <property type="entry name" value="Moricin_fam"/>
</dbReference>
<evidence type="ECO:0000256" key="1">
    <source>
        <dbReference type="SAM" id="SignalP"/>
    </source>
</evidence>
<evidence type="ECO:0000313" key="2">
    <source>
        <dbReference type="EMBL" id="KAL0830598.1"/>
    </source>
</evidence>
<feature type="signal peptide" evidence="1">
    <location>
        <begin position="1"/>
        <end position="23"/>
    </location>
</feature>
<dbReference type="Gene3D" id="1.20.5.750">
    <property type="entry name" value="Moricin domain"/>
    <property type="match status" value="1"/>
</dbReference>
<dbReference type="AlphaFoldDB" id="A0ABD0SXU9"/>
<evidence type="ECO:0000313" key="4">
    <source>
        <dbReference type="Proteomes" id="UP001549920"/>
    </source>
</evidence>
<proteinExistence type="predicted"/>
<dbReference type="EMBL" id="JBEUOH010000013">
    <property type="protein sequence ID" value="KAL0880190.1"/>
    <property type="molecule type" value="Genomic_DNA"/>
</dbReference>